<dbReference type="InterPro" id="IPR003658">
    <property type="entry name" value="Anti-sigma_ant"/>
</dbReference>
<dbReference type="PROSITE" id="PS50801">
    <property type="entry name" value="STAS"/>
    <property type="match status" value="1"/>
</dbReference>
<dbReference type="Pfam" id="PF01740">
    <property type="entry name" value="STAS"/>
    <property type="match status" value="1"/>
</dbReference>
<dbReference type="Proteomes" id="UP000287394">
    <property type="component" value="Chromosome"/>
</dbReference>
<accession>A0A402CYE0</accession>
<evidence type="ECO:0000256" key="1">
    <source>
        <dbReference type="ARBA" id="ARBA00009013"/>
    </source>
</evidence>
<protein>
    <recommendedName>
        <fullName evidence="2">Anti-sigma factor antagonist</fullName>
    </recommendedName>
</protein>
<evidence type="ECO:0000313" key="3">
    <source>
        <dbReference type="EMBL" id="BDI31380.1"/>
    </source>
</evidence>
<dbReference type="NCBIfam" id="TIGR00377">
    <property type="entry name" value="ant_ant_sig"/>
    <property type="match status" value="1"/>
</dbReference>
<evidence type="ECO:0000313" key="4">
    <source>
        <dbReference type="Proteomes" id="UP000287394"/>
    </source>
</evidence>
<name>A0A402CYE0_9BACT</name>
<dbReference type="InterPro" id="IPR002645">
    <property type="entry name" value="STAS_dom"/>
</dbReference>
<gene>
    <name evidence="3" type="primary">rsbV_2</name>
    <name evidence="3" type="ORF">CCAX7_34310</name>
</gene>
<sequence length="129" mass="14047">MENLRIETTLRFLQSVPVLDVVGEIDIYTTPQFKEAVNSAIEEGGPAIIINMANVSYMDSSGFGTLLSATKRLRPMNGALYLVACNEAITRMLQITRLNTIFGVYETEDEAVTAAKEQQASSQAIATPS</sequence>
<dbReference type="SUPFAM" id="SSF52091">
    <property type="entry name" value="SpoIIaa-like"/>
    <property type="match status" value="1"/>
</dbReference>
<dbReference type="RefSeq" id="WP_165864320.1">
    <property type="nucleotide sequence ID" value="NZ_AP025739.1"/>
</dbReference>
<dbReference type="AlphaFoldDB" id="A0A402CYE0"/>
<dbReference type="InterPro" id="IPR036513">
    <property type="entry name" value="STAS_dom_sf"/>
</dbReference>
<keyword evidence="4" id="KW-1185">Reference proteome</keyword>
<evidence type="ECO:0000256" key="2">
    <source>
        <dbReference type="RuleBase" id="RU003749"/>
    </source>
</evidence>
<dbReference type="PANTHER" id="PTHR33495:SF2">
    <property type="entry name" value="ANTI-SIGMA FACTOR ANTAGONIST TM_1081-RELATED"/>
    <property type="match status" value="1"/>
</dbReference>
<dbReference type="Gene3D" id="3.30.750.24">
    <property type="entry name" value="STAS domain"/>
    <property type="match status" value="1"/>
</dbReference>
<proteinExistence type="inferred from homology"/>
<dbReference type="EMBL" id="AP025739">
    <property type="protein sequence ID" value="BDI31380.1"/>
    <property type="molecule type" value="Genomic_DNA"/>
</dbReference>
<reference evidence="3 4" key="1">
    <citation type="journal article" date="2019" name="Int. J. Syst. Evol. Microbiol.">
        <title>Capsulimonas corticalis gen. nov., sp. nov., an aerobic capsulated bacterium, of a novel bacterial order, Capsulimonadales ord. nov., of the class Armatimonadia of the phylum Armatimonadetes.</title>
        <authorList>
            <person name="Li J."/>
            <person name="Kudo C."/>
            <person name="Tonouchi A."/>
        </authorList>
    </citation>
    <scope>NUCLEOTIDE SEQUENCE [LARGE SCALE GENOMIC DNA]</scope>
    <source>
        <strain evidence="3 4">AX-7</strain>
    </source>
</reference>
<organism evidence="3 4">
    <name type="scientific">Capsulimonas corticalis</name>
    <dbReference type="NCBI Taxonomy" id="2219043"/>
    <lineage>
        <taxon>Bacteria</taxon>
        <taxon>Bacillati</taxon>
        <taxon>Armatimonadota</taxon>
        <taxon>Armatimonadia</taxon>
        <taxon>Capsulimonadales</taxon>
        <taxon>Capsulimonadaceae</taxon>
        <taxon>Capsulimonas</taxon>
    </lineage>
</organism>
<dbReference type="PANTHER" id="PTHR33495">
    <property type="entry name" value="ANTI-SIGMA FACTOR ANTAGONIST TM_1081-RELATED-RELATED"/>
    <property type="match status" value="1"/>
</dbReference>
<dbReference type="CDD" id="cd07043">
    <property type="entry name" value="STAS_anti-anti-sigma_factors"/>
    <property type="match status" value="1"/>
</dbReference>
<dbReference type="GO" id="GO:0043856">
    <property type="term" value="F:anti-sigma factor antagonist activity"/>
    <property type="evidence" value="ECO:0007669"/>
    <property type="project" value="InterPro"/>
</dbReference>
<comment type="similarity">
    <text evidence="1 2">Belongs to the anti-sigma-factor antagonist family.</text>
</comment>
<dbReference type="KEGG" id="ccot:CCAX7_34310"/>